<evidence type="ECO:0000313" key="1">
    <source>
        <dbReference type="EMBL" id="CAD7262756.1"/>
    </source>
</evidence>
<protein>
    <submittedName>
        <fullName evidence="1">Uncharacterized protein</fullName>
    </submittedName>
</protein>
<sequence>MIYIKRNILTVNNQSVKLKYLLFHSRHFPVWDQMLAHCCLLDGFREEDKLMVIGVALISCCRTGQCLYAAWCGPPQ</sequence>
<dbReference type="AlphaFoldDB" id="A0A7R9AZ13"/>
<dbReference type="EMBL" id="OC003062">
    <property type="protein sequence ID" value="CAD7262756.1"/>
    <property type="molecule type" value="Genomic_DNA"/>
</dbReference>
<accession>A0A7R9AZ13</accession>
<gene>
    <name evidence="1" type="ORF">TSIB3V08_LOCUS6852</name>
</gene>
<reference evidence="1" key="1">
    <citation type="submission" date="2020-11" db="EMBL/GenBank/DDBJ databases">
        <authorList>
            <person name="Tran Van P."/>
        </authorList>
    </citation>
    <scope>NUCLEOTIDE SEQUENCE</scope>
</reference>
<name>A0A7R9AZ13_TIMSH</name>
<proteinExistence type="predicted"/>
<organism evidence="1">
    <name type="scientific">Timema shepardi</name>
    <name type="common">Walking stick</name>
    <dbReference type="NCBI Taxonomy" id="629360"/>
    <lineage>
        <taxon>Eukaryota</taxon>
        <taxon>Metazoa</taxon>
        <taxon>Ecdysozoa</taxon>
        <taxon>Arthropoda</taxon>
        <taxon>Hexapoda</taxon>
        <taxon>Insecta</taxon>
        <taxon>Pterygota</taxon>
        <taxon>Neoptera</taxon>
        <taxon>Polyneoptera</taxon>
        <taxon>Phasmatodea</taxon>
        <taxon>Timematodea</taxon>
        <taxon>Timematoidea</taxon>
        <taxon>Timematidae</taxon>
        <taxon>Timema</taxon>
    </lineage>
</organism>